<dbReference type="OrthoDB" id="6399635at2"/>
<dbReference type="InterPro" id="IPR000866">
    <property type="entry name" value="AhpC/TSA"/>
</dbReference>
<organism evidence="7 8">
    <name type="scientific">Flaviaesturariibacter flavus</name>
    <dbReference type="NCBI Taxonomy" id="2502780"/>
    <lineage>
        <taxon>Bacteria</taxon>
        <taxon>Pseudomonadati</taxon>
        <taxon>Bacteroidota</taxon>
        <taxon>Chitinophagia</taxon>
        <taxon>Chitinophagales</taxon>
        <taxon>Chitinophagaceae</taxon>
        <taxon>Flaviaestuariibacter</taxon>
    </lineage>
</organism>
<dbReference type="InterPro" id="IPR013766">
    <property type="entry name" value="Thioredoxin_domain"/>
</dbReference>
<dbReference type="RefSeq" id="WP_131448741.1">
    <property type="nucleotide sequence ID" value="NZ_SJZI01000042.1"/>
</dbReference>
<keyword evidence="4" id="KW-0676">Redox-active center</keyword>
<feature type="domain" description="Thioredoxin" evidence="6">
    <location>
        <begin position="345"/>
        <end position="499"/>
    </location>
</feature>
<keyword evidence="8" id="KW-1185">Reference proteome</keyword>
<protein>
    <submittedName>
        <fullName evidence="7">DUF5106 domain-containing protein</fullName>
    </submittedName>
</protein>
<comment type="caution">
    <text evidence="7">The sequence shown here is derived from an EMBL/GenBank/DDBJ whole genome shotgun (WGS) entry which is preliminary data.</text>
</comment>
<dbReference type="GO" id="GO:0017004">
    <property type="term" value="P:cytochrome complex assembly"/>
    <property type="evidence" value="ECO:0007669"/>
    <property type="project" value="UniProtKB-KW"/>
</dbReference>
<evidence type="ECO:0000256" key="4">
    <source>
        <dbReference type="ARBA" id="ARBA00023284"/>
    </source>
</evidence>
<comment type="subcellular location">
    <subcellularLocation>
        <location evidence="1">Cell envelope</location>
    </subcellularLocation>
</comment>
<dbReference type="Pfam" id="PF00578">
    <property type="entry name" value="AhpC-TSA"/>
    <property type="match status" value="1"/>
</dbReference>
<evidence type="ECO:0000256" key="1">
    <source>
        <dbReference type="ARBA" id="ARBA00004196"/>
    </source>
</evidence>
<evidence type="ECO:0000313" key="8">
    <source>
        <dbReference type="Proteomes" id="UP000295334"/>
    </source>
</evidence>
<name>A0A4R1BAM4_9BACT</name>
<evidence type="ECO:0000256" key="3">
    <source>
        <dbReference type="ARBA" id="ARBA00023157"/>
    </source>
</evidence>
<keyword evidence="3" id="KW-1015">Disulfide bond</keyword>
<feature type="signal peptide" evidence="5">
    <location>
        <begin position="1"/>
        <end position="19"/>
    </location>
</feature>
<evidence type="ECO:0000256" key="2">
    <source>
        <dbReference type="ARBA" id="ARBA00022748"/>
    </source>
</evidence>
<feature type="chain" id="PRO_5021008897" evidence="5">
    <location>
        <begin position="20"/>
        <end position="504"/>
    </location>
</feature>
<dbReference type="EMBL" id="SJZI01000042">
    <property type="protein sequence ID" value="TCJ14026.1"/>
    <property type="molecule type" value="Genomic_DNA"/>
</dbReference>
<dbReference type="AlphaFoldDB" id="A0A4R1BAM4"/>
<dbReference type="PROSITE" id="PS00194">
    <property type="entry name" value="THIOREDOXIN_1"/>
    <property type="match status" value="1"/>
</dbReference>
<keyword evidence="2" id="KW-0201">Cytochrome c-type biogenesis</keyword>
<dbReference type="Pfam" id="PF17127">
    <property type="entry name" value="DUF5106"/>
    <property type="match status" value="1"/>
</dbReference>
<gene>
    <name evidence="7" type="ORF">EPD60_08405</name>
</gene>
<evidence type="ECO:0000313" key="7">
    <source>
        <dbReference type="EMBL" id="TCJ14026.1"/>
    </source>
</evidence>
<keyword evidence="5" id="KW-0732">Signal</keyword>
<proteinExistence type="predicted"/>
<dbReference type="PANTHER" id="PTHR42852:SF6">
    <property type="entry name" value="THIOL:DISULFIDE INTERCHANGE PROTEIN DSBE"/>
    <property type="match status" value="1"/>
</dbReference>
<reference evidence="7 8" key="1">
    <citation type="submission" date="2019-03" db="EMBL/GenBank/DDBJ databases">
        <authorList>
            <person name="Kim M.K.M."/>
        </authorList>
    </citation>
    <scope>NUCLEOTIDE SEQUENCE [LARGE SCALE GENOMIC DNA]</scope>
    <source>
        <strain evidence="7 8">17J68-12</strain>
    </source>
</reference>
<dbReference type="InterPro" id="IPR036249">
    <property type="entry name" value="Thioredoxin-like_sf"/>
</dbReference>
<accession>A0A4R1BAM4</accession>
<dbReference type="GO" id="GO:0030313">
    <property type="term" value="C:cell envelope"/>
    <property type="evidence" value="ECO:0007669"/>
    <property type="project" value="UniProtKB-SubCell"/>
</dbReference>
<dbReference type="InterPro" id="IPR050553">
    <property type="entry name" value="Thioredoxin_ResA/DsbE_sf"/>
</dbReference>
<dbReference type="InterPro" id="IPR017937">
    <property type="entry name" value="Thioredoxin_CS"/>
</dbReference>
<dbReference type="InterPro" id="IPR025380">
    <property type="entry name" value="DUF4369"/>
</dbReference>
<dbReference type="PROSITE" id="PS51352">
    <property type="entry name" value="THIOREDOXIN_2"/>
    <property type="match status" value="1"/>
</dbReference>
<dbReference type="InterPro" id="IPR033395">
    <property type="entry name" value="DUF5106"/>
</dbReference>
<evidence type="ECO:0000259" key="6">
    <source>
        <dbReference type="PROSITE" id="PS51352"/>
    </source>
</evidence>
<dbReference type="CDD" id="cd02966">
    <property type="entry name" value="TlpA_like_family"/>
    <property type="match status" value="1"/>
</dbReference>
<dbReference type="Proteomes" id="UP000295334">
    <property type="component" value="Unassembled WGS sequence"/>
</dbReference>
<sequence>MKRTIIPILALFLSGAAAAQPKPAAKKPAARVAASNSLGVPGTGGYEISVTLKPFKNQYIYLGHYYGKQLPIIDSVKLDGNSTGVFRGKEPLGGGIYLVGYPDRAHNFEILVDKQQKFAIVADTATVPEKLQFTGSPDNTQFHEYQQAMSAAGREADAIIRQRTANPQDSVRLTRQLEDINDRVMAYRGKIMSESPNSLLATLLKVMKDPESPIKKPVTREDSLHNYRYYKAHYFDGANFYDERLARTPFFESKVDRYFDGLIYPSADSVIREIDNVMAYAGINKEMQKFFLLKFVNRYMNMKYMWEDKVFVHLYEKYFAQKNYEWLSDKGKKIIQDRAYSLMANIFGDPASDIELPDSNGKKLRLYNVQAPYTLLVIWDPTCGHCKETLPKIDTLYNTKWNKIGLKIFAMAKETDGTRKDWTNFMNQKSLDNGWTHVYYSKEAEKERVTANIPSYSQLFDVQSFPTMYLLDKDKRIIAKKVTEKQVDEILALREKEQKTGAPK</sequence>
<dbReference type="SUPFAM" id="SSF52833">
    <property type="entry name" value="Thioredoxin-like"/>
    <property type="match status" value="1"/>
</dbReference>
<dbReference type="Gene3D" id="3.40.30.10">
    <property type="entry name" value="Glutaredoxin"/>
    <property type="match status" value="1"/>
</dbReference>
<evidence type="ECO:0000256" key="5">
    <source>
        <dbReference type="SAM" id="SignalP"/>
    </source>
</evidence>
<dbReference type="Pfam" id="PF14289">
    <property type="entry name" value="DUF4369"/>
    <property type="match status" value="1"/>
</dbReference>
<dbReference type="PANTHER" id="PTHR42852">
    <property type="entry name" value="THIOL:DISULFIDE INTERCHANGE PROTEIN DSBE"/>
    <property type="match status" value="1"/>
</dbReference>